<feature type="region of interest" description="Disordered" evidence="1">
    <location>
        <begin position="1"/>
        <end position="21"/>
    </location>
</feature>
<evidence type="ECO:0000313" key="4">
    <source>
        <dbReference type="WBParaSite" id="TCNE_0000202901-mRNA-1"/>
    </source>
</evidence>
<proteinExistence type="predicted"/>
<gene>
    <name evidence="2" type="ORF">TCNE_LOCUS2029</name>
</gene>
<dbReference type="Proteomes" id="UP000050794">
    <property type="component" value="Unassembled WGS sequence"/>
</dbReference>
<organism evidence="3 4">
    <name type="scientific">Toxocara canis</name>
    <name type="common">Canine roundworm</name>
    <dbReference type="NCBI Taxonomy" id="6265"/>
    <lineage>
        <taxon>Eukaryota</taxon>
        <taxon>Metazoa</taxon>
        <taxon>Ecdysozoa</taxon>
        <taxon>Nematoda</taxon>
        <taxon>Chromadorea</taxon>
        <taxon>Rhabditida</taxon>
        <taxon>Spirurina</taxon>
        <taxon>Ascaridomorpha</taxon>
        <taxon>Ascaridoidea</taxon>
        <taxon>Toxocaridae</taxon>
        <taxon>Toxocara</taxon>
    </lineage>
</organism>
<reference evidence="4" key="1">
    <citation type="submission" date="2016-06" db="UniProtKB">
        <authorList>
            <consortium name="WormBaseParasite"/>
        </authorList>
    </citation>
    <scope>IDENTIFICATION</scope>
</reference>
<keyword evidence="3" id="KW-1185">Reference proteome</keyword>
<evidence type="ECO:0000256" key="1">
    <source>
        <dbReference type="SAM" id="MobiDB-lite"/>
    </source>
</evidence>
<dbReference type="AlphaFoldDB" id="A0A183U0K9"/>
<accession>A0A183U0K9</accession>
<name>A0A183U0K9_TOXCA</name>
<dbReference type="WBParaSite" id="TCNE_0000202901-mRNA-1">
    <property type="protein sequence ID" value="TCNE_0000202901-mRNA-1"/>
    <property type="gene ID" value="TCNE_0000202901"/>
</dbReference>
<reference evidence="2 3" key="2">
    <citation type="submission" date="2018-11" db="EMBL/GenBank/DDBJ databases">
        <authorList>
            <consortium name="Pathogen Informatics"/>
        </authorList>
    </citation>
    <scope>NUCLEOTIDE SEQUENCE [LARGE SCALE GENOMIC DNA]</scope>
</reference>
<protein>
    <submittedName>
        <fullName evidence="4">Interleukin</fullName>
    </submittedName>
</protein>
<sequence>MKSNEGFDHIGGPSSWGTAGTEMSCSLSKIRVNLMDTLLTAEVVNGNCECTWLLDVAKPRLKKIPKSGLNCESRSSNLSEV</sequence>
<evidence type="ECO:0000313" key="3">
    <source>
        <dbReference type="Proteomes" id="UP000050794"/>
    </source>
</evidence>
<dbReference type="EMBL" id="UYWY01001830">
    <property type="protein sequence ID" value="VDM27294.1"/>
    <property type="molecule type" value="Genomic_DNA"/>
</dbReference>
<evidence type="ECO:0000313" key="2">
    <source>
        <dbReference type="EMBL" id="VDM27294.1"/>
    </source>
</evidence>